<protein>
    <submittedName>
        <fullName evidence="6">Tetratricopeptide repeat protein 6 isoform X1</fullName>
    </submittedName>
</protein>
<evidence type="ECO:0000256" key="2">
    <source>
        <dbReference type="ARBA" id="ARBA00022803"/>
    </source>
</evidence>
<feature type="compositionally biased region" description="Low complexity" evidence="4">
    <location>
        <begin position="182"/>
        <end position="191"/>
    </location>
</feature>
<dbReference type="Pfam" id="PF13181">
    <property type="entry name" value="TPR_8"/>
    <property type="match status" value="2"/>
</dbReference>
<feature type="region of interest" description="Disordered" evidence="4">
    <location>
        <begin position="369"/>
        <end position="388"/>
    </location>
</feature>
<reference evidence="6" key="1">
    <citation type="submission" date="2025-08" db="UniProtKB">
        <authorList>
            <consortium name="RefSeq"/>
        </authorList>
    </citation>
    <scope>IDENTIFICATION</scope>
</reference>
<evidence type="ECO:0000313" key="5">
    <source>
        <dbReference type="Proteomes" id="UP001652624"/>
    </source>
</evidence>
<dbReference type="PANTHER" id="PTHR44858">
    <property type="entry name" value="TETRATRICOPEPTIDE REPEAT PROTEIN 6"/>
    <property type="match status" value="1"/>
</dbReference>
<dbReference type="Pfam" id="PF13174">
    <property type="entry name" value="TPR_6"/>
    <property type="match status" value="1"/>
</dbReference>
<sequence>MGGDEVAEMSTGQKHFELKHREEVLMCKEYEKLRQELIKNLLLSKQKLNLKSAVSKKSFSDLQALDRTQPCAGPPKPSGPPGRRDPARSAAAPLPQLAPKVLAPPAGRLEAASAQQPRTFRAREFYLRSSAFLRYRLPKTPPVIASQAGTSRPVVLKSPLLSQSKAWTLLHLQSPRPSLCKAAPEPAGAAKPAPPAPTEERRIRLMSSSSGSLYLGEATGGVVRKRVRIRTHFMREAPRDSVESARSEREHVLSCEPWEAAPLLPLPERVVPRSIEEIVTSLQSEAQLASDQAVTELIQSVLGPSYQLRMEDIPLMETFQQPEAQDQTEQGLQTVLVGPTRTESSLYQIEQEDTSEWGISDAESLYKAHETQLTEESSEPLDHERSTDDAKAVKQISLKVRSSELLQIKGKGVKKTLRAKLEISEERQRKIIKALCHQKLPKKKISEESSIPSHHELCTTVPSQKLPINLRLASRVYHTASKEGHKAVVDLFGTSLLNDQCEKEEQRYRILHGIPVTNATQEDIGMLPGASCKVAEGSRQLADKPQLELLGEEVCAYPGFTKLFWNPTAPKFSVPVSVMKETLYPKYETVQTSKIFREKFLFESKENVISLYQCRINSKPSFLGKSLSLSNIGDFSSRQLPPLKRIKSAVELRSEETLTYPLDIRDDAKSNIKELSFQKAMELERRLTEEEKIKETVKGNIDTILDNLRKSSSWRYMPYSLIEASRQAGITYIVYPKRKRIKLKRKMRFSKLSIVYEVLSRPPKHLQRSVSHGILPGQKKFLNRIPLYDRHFLSPSLPMILDFDKFAQSRGGIPKNTKPRTWALSLFSSYKHQRESTKEKLFQTCAVREEPEQELQPSPELSDSLSTGLPLEVTEHYKSEVKLLTEEINRKKKYPAFLYCRRGAIYRKLGMLQSAMSDLQEAIRMEPLFLNAYWHRHFIYLFQDRISEALDDLNYINKYNKNNAEVYLSKAEIFKGKNDTTLAIINYSLAIKCKPTDADMYFRRGEMYELENKVLAMDDFSKCIFYDPKRTDALLKRGIYHYENESWLSAATDFTALLKIDPQHLRARTYRGRAYFKRHLYKDAVQDFSYVIHFDPNNWLALYYRACIFRKTNPMRALQDYSVSVLINDGYENVYCFLHRGILYTDLKLWMLAICDFETVISLERTIILAYINIGLTYMLHLDKYVEAAWHFSEAIKIDPLSVQSYMCRAEAYFKLHHFTKAVRELSRAIHLQPDEIQLYIIRGKYLLVMKCYDLAKFTIYQVAEMNKGIIELSPIQQALIYSFCENHDKAIQVLDGFTLRRPDMAMYTMLAKALMKAKKNKEALKMFKKALDVFSHSDKGPNAVAASSDCLYHMGLCYLEDGNAHMALDTFTKAVKANPNFAEGFYQRGLCKVKLRKHTSILDFNRAITINPNHYQAYLSRAAFYGLKGRYSKAILNCNEAIKIYPKSVRAYIYRGVLKYYNRTYQLAIRDLTIAVNMDKNSSIAFYNRAICYTKINECHMALKDYGIVLLLDAEKNVTFNTFVNRALIYTELKQYGYALEDFKQAALVNGTDVDLCQATALCHHRIREFEEAVSFFSQSLQINPWFLDAFTGRGNSYMEYHHDKATKQAQKDFLKALHFNPSYSKARISLGYNLQIQGKFQKAWNQFTIAIEIDPKNYLAYEGRAVVCLQMGDFFAAVQDINTAIKINTTAEFLTNRGVIHEFMGQQQNAMKDYQAAISLDPTYSLAYFNAGNIYFHHRQFSQAIDYFSKALQFEPGNECATMNRAIANTILKKYEEAEKDFACIVESCPLWSAVYFNRAYFHCCLKQYELAEEDLSKVLSLNPDDALVYNLRAEVRVKLGLMEEAMDDYNQALDLQDHAPAI</sequence>
<dbReference type="RefSeq" id="XP_060031435.1">
    <property type="nucleotide sequence ID" value="XM_060175452.1"/>
</dbReference>
<feature type="repeat" description="TPR" evidence="3">
    <location>
        <begin position="1727"/>
        <end position="1760"/>
    </location>
</feature>
<evidence type="ECO:0000256" key="3">
    <source>
        <dbReference type="PROSITE-ProRule" id="PRU00339"/>
    </source>
</evidence>
<feature type="repeat" description="TPR" evidence="3">
    <location>
        <begin position="1795"/>
        <end position="1828"/>
    </location>
</feature>
<evidence type="ECO:0000256" key="1">
    <source>
        <dbReference type="ARBA" id="ARBA00022737"/>
    </source>
</evidence>
<feature type="repeat" description="TPR" evidence="3">
    <location>
        <begin position="1349"/>
        <end position="1382"/>
    </location>
</feature>
<feature type="region of interest" description="Disordered" evidence="4">
    <location>
        <begin position="179"/>
        <end position="200"/>
    </location>
</feature>
<dbReference type="SUPFAM" id="SSF81901">
    <property type="entry name" value="HCP-like"/>
    <property type="match status" value="1"/>
</dbReference>
<dbReference type="Pfam" id="PF13432">
    <property type="entry name" value="TPR_16"/>
    <property type="match status" value="2"/>
</dbReference>
<evidence type="ECO:0000256" key="4">
    <source>
        <dbReference type="SAM" id="MobiDB-lite"/>
    </source>
</evidence>
<keyword evidence="5" id="KW-1185">Reference proteome</keyword>
<evidence type="ECO:0000313" key="6">
    <source>
        <dbReference type="RefSeq" id="XP_060031435.1"/>
    </source>
</evidence>
<dbReference type="PROSITE" id="PS50005">
    <property type="entry name" value="TPR"/>
    <property type="match status" value="11"/>
</dbReference>
<name>A0ABM3W4H0_ERIEU</name>
<feature type="repeat" description="TPR" evidence="3">
    <location>
        <begin position="1305"/>
        <end position="1338"/>
    </location>
</feature>
<feature type="repeat" description="TPR" evidence="3">
    <location>
        <begin position="1829"/>
        <end position="1862"/>
    </location>
</feature>
<dbReference type="Pfam" id="PF00515">
    <property type="entry name" value="TPR_1"/>
    <property type="match status" value="1"/>
</dbReference>
<feature type="repeat" description="TPR" evidence="3">
    <location>
        <begin position="896"/>
        <end position="929"/>
    </location>
</feature>
<dbReference type="GeneID" id="103112348"/>
<keyword evidence="2 3" id="KW-0802">TPR repeat</keyword>
<feature type="repeat" description="TPR" evidence="3">
    <location>
        <begin position="1626"/>
        <end position="1659"/>
    </location>
</feature>
<dbReference type="SMART" id="SM00028">
    <property type="entry name" value="TPR"/>
    <property type="match status" value="25"/>
</dbReference>
<dbReference type="SUPFAM" id="SSF48452">
    <property type="entry name" value="TPR-like"/>
    <property type="match status" value="3"/>
</dbReference>
<dbReference type="Gene3D" id="1.25.40.10">
    <property type="entry name" value="Tetratricopeptide repeat domain"/>
    <property type="match status" value="10"/>
</dbReference>
<dbReference type="InterPro" id="IPR050498">
    <property type="entry name" value="Ycf3"/>
</dbReference>
<feature type="repeat" description="TPR" evidence="3">
    <location>
        <begin position="1693"/>
        <end position="1726"/>
    </location>
</feature>
<gene>
    <name evidence="6" type="primary">TTC6</name>
</gene>
<dbReference type="PANTHER" id="PTHR44858:SF1">
    <property type="entry name" value="UDP-N-ACETYLGLUCOSAMINE--PEPTIDE N-ACETYLGLUCOSAMINYLTRANSFERASE SPINDLY-RELATED"/>
    <property type="match status" value="1"/>
</dbReference>
<feature type="region of interest" description="Disordered" evidence="4">
    <location>
        <begin position="64"/>
        <end position="90"/>
    </location>
</feature>
<proteinExistence type="predicted"/>
<feature type="repeat" description="TPR" evidence="3">
    <location>
        <begin position="1203"/>
        <end position="1236"/>
    </location>
</feature>
<organism evidence="5 6">
    <name type="scientific">Erinaceus europaeus</name>
    <name type="common">Western European hedgehog</name>
    <dbReference type="NCBI Taxonomy" id="9365"/>
    <lineage>
        <taxon>Eukaryota</taxon>
        <taxon>Metazoa</taxon>
        <taxon>Chordata</taxon>
        <taxon>Craniata</taxon>
        <taxon>Vertebrata</taxon>
        <taxon>Euteleostomi</taxon>
        <taxon>Mammalia</taxon>
        <taxon>Eutheria</taxon>
        <taxon>Laurasiatheria</taxon>
        <taxon>Eulipotyphla</taxon>
        <taxon>Erinaceidae</taxon>
        <taxon>Erinaceinae</taxon>
        <taxon>Erinaceus</taxon>
    </lineage>
</organism>
<dbReference type="InterPro" id="IPR019734">
    <property type="entry name" value="TPR_rpt"/>
</dbReference>
<keyword evidence="1" id="KW-0677">Repeat</keyword>
<feature type="repeat" description="TPR" evidence="3">
    <location>
        <begin position="1416"/>
        <end position="1449"/>
    </location>
</feature>
<feature type="repeat" description="TPR" evidence="3">
    <location>
        <begin position="1065"/>
        <end position="1098"/>
    </location>
</feature>
<accession>A0ABM3W4H0</accession>
<dbReference type="InterPro" id="IPR011990">
    <property type="entry name" value="TPR-like_helical_dom_sf"/>
</dbReference>
<dbReference type="PROSITE" id="PS50293">
    <property type="entry name" value="TPR_REGION"/>
    <property type="match status" value="1"/>
</dbReference>
<dbReference type="Proteomes" id="UP001652624">
    <property type="component" value="Chromosome 16"/>
</dbReference>